<name>A0ABR6KFU2_9BACT</name>
<protein>
    <recommendedName>
        <fullName evidence="3">Transposase</fullName>
    </recommendedName>
</protein>
<sequence length="32" mass="3807">MVVTFKSFQKIDSIKLLELEVSDLYCISFVYF</sequence>
<accession>A0ABR6KFU2</accession>
<proteinExistence type="predicted"/>
<evidence type="ECO:0000313" key="1">
    <source>
        <dbReference type="EMBL" id="MBB4620168.1"/>
    </source>
</evidence>
<reference evidence="1 2" key="1">
    <citation type="submission" date="2020-08" db="EMBL/GenBank/DDBJ databases">
        <title>Genomic Encyclopedia of Type Strains, Phase IV (KMG-IV): sequencing the most valuable type-strain genomes for metagenomic binning, comparative biology and taxonomic classification.</title>
        <authorList>
            <person name="Goeker M."/>
        </authorList>
    </citation>
    <scope>NUCLEOTIDE SEQUENCE [LARGE SCALE GENOMIC DNA]</scope>
    <source>
        <strain evidence="1 2">DSM 102983</strain>
    </source>
</reference>
<comment type="caution">
    <text evidence="1">The sequence shown here is derived from an EMBL/GenBank/DDBJ whole genome shotgun (WGS) entry which is preliminary data.</text>
</comment>
<keyword evidence="2" id="KW-1185">Reference proteome</keyword>
<organism evidence="1 2">
    <name type="scientific">Parabacteroides faecis</name>
    <dbReference type="NCBI Taxonomy" id="1217282"/>
    <lineage>
        <taxon>Bacteria</taxon>
        <taxon>Pseudomonadati</taxon>
        <taxon>Bacteroidota</taxon>
        <taxon>Bacteroidia</taxon>
        <taxon>Bacteroidales</taxon>
        <taxon>Tannerellaceae</taxon>
        <taxon>Parabacteroides</taxon>
    </lineage>
</organism>
<evidence type="ECO:0000313" key="2">
    <source>
        <dbReference type="Proteomes" id="UP000533637"/>
    </source>
</evidence>
<dbReference type="EMBL" id="JACHOC010000001">
    <property type="protein sequence ID" value="MBB4620168.1"/>
    <property type="molecule type" value="Genomic_DNA"/>
</dbReference>
<gene>
    <name evidence="1" type="ORF">GGQ57_000042</name>
</gene>
<dbReference type="Proteomes" id="UP000533637">
    <property type="component" value="Unassembled WGS sequence"/>
</dbReference>
<evidence type="ECO:0008006" key="3">
    <source>
        <dbReference type="Google" id="ProtNLM"/>
    </source>
</evidence>